<dbReference type="Pfam" id="PF17765">
    <property type="entry name" value="MLTR_LBD"/>
    <property type="match status" value="1"/>
</dbReference>
<dbReference type="Gene3D" id="3.30.450.180">
    <property type="match status" value="1"/>
</dbReference>
<dbReference type="PANTHER" id="PTHR35010">
    <property type="entry name" value="BLL4672 PROTEIN-RELATED"/>
    <property type="match status" value="1"/>
</dbReference>
<comment type="caution">
    <text evidence="2">The sequence shown here is derived from an EMBL/GenBank/DDBJ whole genome shotgun (WGS) entry which is preliminary data.</text>
</comment>
<dbReference type="PANTHER" id="PTHR35010:SF2">
    <property type="entry name" value="BLL4672 PROTEIN"/>
    <property type="match status" value="1"/>
</dbReference>
<evidence type="ECO:0000259" key="1">
    <source>
        <dbReference type="SMART" id="SM00530"/>
    </source>
</evidence>
<protein>
    <submittedName>
        <fullName evidence="2">Transcriptional regulator with XRE-family HTH domain</fullName>
    </submittedName>
</protein>
<dbReference type="GO" id="GO:0003677">
    <property type="term" value="F:DNA binding"/>
    <property type="evidence" value="ECO:0007669"/>
    <property type="project" value="InterPro"/>
</dbReference>
<dbReference type="CDD" id="cd00093">
    <property type="entry name" value="HTH_XRE"/>
    <property type="match status" value="1"/>
</dbReference>
<sequence length="301" mass="34269">MPYKVPTPFLSPLFYDSLQFRLSDAKNRDKVFLYTGIKTTIMNLSSEQHRALGTFLRARRDTLSPVDVGLHPLPGRRRAKGLRREEAAQLCGISTTWYTWLEQGRDVSCSAATLARIATALHLSSAERLYLFELAQMKDPNASRPSMASGLPEEVRIFPEQMAVPCYVLDPLWNACAANGAARHLFAGWLDGKERNLLRYVFLASDARSFLDNWENSARRVLAEFRAVSIRGDKPQVNALVQEMRSRSSDFERLWHNQSVLLREGGPRKFHHPIDGPVDFDQTTLTFTTWSQYQLVALKPR</sequence>
<feature type="domain" description="HTH cro/C1-type" evidence="1">
    <location>
        <begin position="55"/>
        <end position="128"/>
    </location>
</feature>
<dbReference type="Gene3D" id="1.10.260.40">
    <property type="entry name" value="lambda repressor-like DNA-binding domains"/>
    <property type="match status" value="1"/>
</dbReference>
<dbReference type="SMART" id="SM00530">
    <property type="entry name" value="HTH_XRE"/>
    <property type="match status" value="1"/>
</dbReference>
<evidence type="ECO:0000313" key="3">
    <source>
        <dbReference type="Proteomes" id="UP000578000"/>
    </source>
</evidence>
<dbReference type="AlphaFoldDB" id="A0A841QIA2"/>
<accession>A0A841QIA2</accession>
<name>A0A841QIA2_9PROT</name>
<organism evidence="2 3">
    <name type="scientific">Acetobacter lovaniensis</name>
    <dbReference type="NCBI Taxonomy" id="104100"/>
    <lineage>
        <taxon>Bacteria</taxon>
        <taxon>Pseudomonadati</taxon>
        <taxon>Pseudomonadota</taxon>
        <taxon>Alphaproteobacteria</taxon>
        <taxon>Acetobacterales</taxon>
        <taxon>Acetobacteraceae</taxon>
        <taxon>Acetobacter</taxon>
    </lineage>
</organism>
<proteinExistence type="predicted"/>
<dbReference type="EMBL" id="JACHIE010000017">
    <property type="protein sequence ID" value="MBB6458310.1"/>
    <property type="molecule type" value="Genomic_DNA"/>
</dbReference>
<keyword evidence="3" id="KW-1185">Reference proteome</keyword>
<dbReference type="Pfam" id="PF13560">
    <property type="entry name" value="HTH_31"/>
    <property type="match status" value="1"/>
</dbReference>
<evidence type="ECO:0000313" key="2">
    <source>
        <dbReference type="EMBL" id="MBB6458310.1"/>
    </source>
</evidence>
<reference evidence="2 3" key="1">
    <citation type="submission" date="2020-08" db="EMBL/GenBank/DDBJ databases">
        <title>Genomic Encyclopedia of Type Strains, Phase IV (KMG-IV): sequencing the most valuable type-strain genomes for metagenomic binning, comparative biology and taxonomic classification.</title>
        <authorList>
            <person name="Goeker M."/>
        </authorList>
    </citation>
    <scope>NUCLEOTIDE SEQUENCE [LARGE SCALE GENOMIC DNA]</scope>
    <source>
        <strain evidence="2 3">DSM 4491</strain>
    </source>
</reference>
<dbReference type="InterPro" id="IPR010982">
    <property type="entry name" value="Lambda_DNA-bd_dom_sf"/>
</dbReference>
<dbReference type="InterPro" id="IPR001387">
    <property type="entry name" value="Cro/C1-type_HTH"/>
</dbReference>
<dbReference type="InterPro" id="IPR041413">
    <property type="entry name" value="MLTR_LBD"/>
</dbReference>
<dbReference type="Proteomes" id="UP000578000">
    <property type="component" value="Unassembled WGS sequence"/>
</dbReference>
<gene>
    <name evidence="2" type="ORF">HNR55_002917</name>
</gene>
<dbReference type="SUPFAM" id="SSF47413">
    <property type="entry name" value="lambda repressor-like DNA-binding domains"/>
    <property type="match status" value="1"/>
</dbReference>